<evidence type="ECO:0000256" key="2">
    <source>
        <dbReference type="SAM" id="MobiDB-lite"/>
    </source>
</evidence>
<sequence length="271" mass="28181">MRLDYALFALIAPLAVLGDLRHSGRRSHHDIAKRADASVQPHKRAFGHARWSFYDVGGAPGACGAYNSPGEHIVALNSAQYGSGYPGPMCGKTIVMTYNGKTTTAKITDECPGCPYGGLDLTRGLFGFFDTLDTGIIYGEWHFAGDDDEPPAPKPTPKPSPKPKPTPKTTHTPPPPPPTTHHHTTTSTTHTTHKTTSTHEHSSTHSSTHSTSSSASSSSSTSSSSSEVSSASSAAIPTGVVSAGNAPGQNIAQCNKALLNMGNLIVAGGNA</sequence>
<proteinExistence type="predicted"/>
<dbReference type="InterPro" id="IPR036908">
    <property type="entry name" value="RlpA-like_sf"/>
</dbReference>
<dbReference type="Proteomes" id="UP000629468">
    <property type="component" value="Unassembled WGS sequence"/>
</dbReference>
<dbReference type="EMBL" id="JABXXO010000005">
    <property type="protein sequence ID" value="KAF7777533.1"/>
    <property type="molecule type" value="Genomic_DNA"/>
</dbReference>
<evidence type="ECO:0000313" key="4">
    <source>
        <dbReference type="EMBL" id="KAF7777533.1"/>
    </source>
</evidence>
<dbReference type="PANTHER" id="PTHR31836:SF28">
    <property type="entry name" value="SRCR DOMAIN-CONTAINING PROTEIN-RELATED"/>
    <property type="match status" value="1"/>
</dbReference>
<feature type="signal peptide" evidence="3">
    <location>
        <begin position="1"/>
        <end position="18"/>
    </location>
</feature>
<dbReference type="InterPro" id="IPR051477">
    <property type="entry name" value="Expansin_CellWall"/>
</dbReference>
<dbReference type="CDD" id="cd22191">
    <property type="entry name" value="DPBB_RlpA_EXP_N-like"/>
    <property type="match status" value="1"/>
</dbReference>
<evidence type="ECO:0000256" key="1">
    <source>
        <dbReference type="ARBA" id="ARBA00022729"/>
    </source>
</evidence>
<feature type="compositionally biased region" description="Pro residues" evidence="2">
    <location>
        <begin position="152"/>
        <end position="179"/>
    </location>
</feature>
<protein>
    <recommendedName>
        <fullName evidence="6">RlpA-like protein double-psi beta-barrel domain-containing protein</fullName>
    </recommendedName>
</protein>
<comment type="caution">
    <text evidence="4">The sequence shown here is derived from an EMBL/GenBank/DDBJ whole genome shotgun (WGS) entry which is preliminary data.</text>
</comment>
<feature type="chain" id="PRO_5034089300" description="RlpA-like protein double-psi beta-barrel domain-containing protein" evidence="3">
    <location>
        <begin position="19"/>
        <end position="271"/>
    </location>
</feature>
<evidence type="ECO:0008006" key="6">
    <source>
        <dbReference type="Google" id="ProtNLM"/>
    </source>
</evidence>
<keyword evidence="1 3" id="KW-0732">Signal</keyword>
<organism evidence="4 5">
    <name type="scientific">Agaricus bisporus var. burnettii</name>
    <dbReference type="NCBI Taxonomy" id="192524"/>
    <lineage>
        <taxon>Eukaryota</taxon>
        <taxon>Fungi</taxon>
        <taxon>Dikarya</taxon>
        <taxon>Basidiomycota</taxon>
        <taxon>Agaricomycotina</taxon>
        <taxon>Agaricomycetes</taxon>
        <taxon>Agaricomycetidae</taxon>
        <taxon>Agaricales</taxon>
        <taxon>Agaricineae</taxon>
        <taxon>Agaricaceae</taxon>
        <taxon>Agaricus</taxon>
    </lineage>
</organism>
<dbReference type="SUPFAM" id="SSF50685">
    <property type="entry name" value="Barwin-like endoglucanases"/>
    <property type="match status" value="1"/>
</dbReference>
<dbReference type="AlphaFoldDB" id="A0A8H7KI69"/>
<feature type="compositionally biased region" description="Low complexity" evidence="2">
    <location>
        <begin position="204"/>
        <end position="227"/>
    </location>
</feature>
<dbReference type="Gene3D" id="2.40.40.10">
    <property type="entry name" value="RlpA-like domain"/>
    <property type="match status" value="1"/>
</dbReference>
<reference evidence="4 5" key="1">
    <citation type="journal article" name="Sci. Rep.">
        <title>Telomere-to-telomere assembled and centromere annotated genomes of the two main subspecies of the button mushroom Agaricus bisporus reveal especially polymorphic chromosome ends.</title>
        <authorList>
            <person name="Sonnenberg A.S.M."/>
            <person name="Sedaghat-Telgerd N."/>
            <person name="Lavrijssen B."/>
            <person name="Ohm R.A."/>
            <person name="Hendrickx P.M."/>
            <person name="Scholtmeijer K."/>
            <person name="Baars J.J.P."/>
            <person name="van Peer A."/>
        </authorList>
    </citation>
    <scope>NUCLEOTIDE SEQUENCE [LARGE SCALE GENOMIC DNA]</scope>
    <source>
        <strain evidence="4 5">H119_p4</strain>
    </source>
</reference>
<name>A0A8H7KI69_AGABI</name>
<gene>
    <name evidence="4" type="ORF">Agabi119p4_3605</name>
</gene>
<dbReference type="PANTHER" id="PTHR31836">
    <property type="match status" value="1"/>
</dbReference>
<evidence type="ECO:0000256" key="3">
    <source>
        <dbReference type="SAM" id="SignalP"/>
    </source>
</evidence>
<evidence type="ECO:0000313" key="5">
    <source>
        <dbReference type="Proteomes" id="UP000629468"/>
    </source>
</evidence>
<accession>A0A8H7KI69</accession>
<feature type="region of interest" description="Disordered" evidence="2">
    <location>
        <begin position="143"/>
        <end position="227"/>
    </location>
</feature>